<evidence type="ECO:0000313" key="2">
    <source>
        <dbReference type="Proteomes" id="UP001267878"/>
    </source>
</evidence>
<keyword evidence="2" id="KW-1185">Reference proteome</keyword>
<protein>
    <recommendedName>
        <fullName evidence="3">CdiI immunity protein domain-containing protein</fullName>
    </recommendedName>
</protein>
<accession>A0ABU1VSN4</accession>
<reference evidence="1 2" key="1">
    <citation type="submission" date="2023-07" db="EMBL/GenBank/DDBJ databases">
        <title>Sorghum-associated microbial communities from plants grown in Nebraska, USA.</title>
        <authorList>
            <person name="Schachtman D."/>
        </authorList>
    </citation>
    <scope>NUCLEOTIDE SEQUENCE [LARGE SCALE GENOMIC DNA]</scope>
    <source>
        <strain evidence="1 2">BE187</strain>
    </source>
</reference>
<organism evidence="1 2">
    <name type="scientific">Agrilutibacter niabensis</name>
    <dbReference type="NCBI Taxonomy" id="380628"/>
    <lineage>
        <taxon>Bacteria</taxon>
        <taxon>Pseudomonadati</taxon>
        <taxon>Pseudomonadota</taxon>
        <taxon>Gammaproteobacteria</taxon>
        <taxon>Lysobacterales</taxon>
        <taxon>Lysobacteraceae</taxon>
        <taxon>Agrilutibacter</taxon>
    </lineage>
</organism>
<sequence>MNWNATASKHYQGPIDRVFVSMREAYDVDFFIDEYLRTRRFPLDDDNRRMVGEKLEAFLGRVPYLWGDLAAYLDFSWRTEHGRVPGMSGARRSEGTR</sequence>
<proteinExistence type="predicted"/>
<name>A0ABU1VSN4_9GAMM</name>
<dbReference type="RefSeq" id="WP_310055327.1">
    <property type="nucleotide sequence ID" value="NZ_JAVDVW010000002.1"/>
</dbReference>
<evidence type="ECO:0008006" key="3">
    <source>
        <dbReference type="Google" id="ProtNLM"/>
    </source>
</evidence>
<comment type="caution">
    <text evidence="1">The sequence shown here is derived from an EMBL/GenBank/DDBJ whole genome shotgun (WGS) entry which is preliminary data.</text>
</comment>
<evidence type="ECO:0000313" key="1">
    <source>
        <dbReference type="EMBL" id="MDR7100501.1"/>
    </source>
</evidence>
<gene>
    <name evidence="1" type="ORF">J2X04_002882</name>
</gene>
<dbReference type="Proteomes" id="UP001267878">
    <property type="component" value="Unassembled WGS sequence"/>
</dbReference>
<dbReference type="EMBL" id="JAVDVW010000002">
    <property type="protein sequence ID" value="MDR7100501.1"/>
    <property type="molecule type" value="Genomic_DNA"/>
</dbReference>